<sequence>MSSFFQRITTLIFYGKFGLTDDIAKHVQTNLPYGLCLTHLTFYFGTYSPDILVNSTILLEGASVGYFEGEFSRA</sequence>
<dbReference type="Proteomes" id="UP000629468">
    <property type="component" value="Unassembled WGS sequence"/>
</dbReference>
<comment type="caution">
    <text evidence="1">The sequence shown here is derived from an EMBL/GenBank/DDBJ whole genome shotgun (WGS) entry which is preliminary data.</text>
</comment>
<name>A0A8H7F719_AGABI</name>
<evidence type="ECO:0000313" key="1">
    <source>
        <dbReference type="EMBL" id="KAF7779067.1"/>
    </source>
</evidence>
<dbReference type="EMBL" id="JABXXO010000004">
    <property type="protein sequence ID" value="KAF7779067.1"/>
    <property type="molecule type" value="Genomic_DNA"/>
</dbReference>
<proteinExistence type="predicted"/>
<dbReference type="AlphaFoldDB" id="A0A8H7F719"/>
<accession>A0A8H7F719</accession>
<evidence type="ECO:0000313" key="2">
    <source>
        <dbReference type="Proteomes" id="UP000629468"/>
    </source>
</evidence>
<protein>
    <submittedName>
        <fullName evidence="1">Uncharacterized protein</fullName>
    </submittedName>
</protein>
<gene>
    <name evidence="1" type="ORF">Agabi119p4_3412</name>
</gene>
<organism evidence="1 2">
    <name type="scientific">Agaricus bisporus var. burnettii</name>
    <dbReference type="NCBI Taxonomy" id="192524"/>
    <lineage>
        <taxon>Eukaryota</taxon>
        <taxon>Fungi</taxon>
        <taxon>Dikarya</taxon>
        <taxon>Basidiomycota</taxon>
        <taxon>Agaricomycotina</taxon>
        <taxon>Agaricomycetes</taxon>
        <taxon>Agaricomycetidae</taxon>
        <taxon>Agaricales</taxon>
        <taxon>Agaricineae</taxon>
        <taxon>Agaricaceae</taxon>
        <taxon>Agaricus</taxon>
    </lineage>
</organism>
<reference evidence="1 2" key="1">
    <citation type="journal article" name="Sci. Rep.">
        <title>Telomere-to-telomere assembled and centromere annotated genomes of the two main subspecies of the button mushroom Agaricus bisporus reveal especially polymorphic chromosome ends.</title>
        <authorList>
            <person name="Sonnenberg A.S.M."/>
            <person name="Sedaghat-Telgerd N."/>
            <person name="Lavrijssen B."/>
            <person name="Ohm R.A."/>
            <person name="Hendrickx P.M."/>
            <person name="Scholtmeijer K."/>
            <person name="Baars J.J.P."/>
            <person name="van Peer A."/>
        </authorList>
    </citation>
    <scope>NUCLEOTIDE SEQUENCE [LARGE SCALE GENOMIC DNA]</scope>
    <source>
        <strain evidence="1 2">H119_p4</strain>
    </source>
</reference>